<reference evidence="1 2" key="1">
    <citation type="submission" date="2019-07" db="EMBL/GenBank/DDBJ databases">
        <title>Complete Genome Sequence of Leptotrichia trevisanii Strain JMUB3935.</title>
        <authorList>
            <person name="Watanabe S."/>
            <person name="Cui L."/>
        </authorList>
    </citation>
    <scope>NUCLEOTIDE SEQUENCE [LARGE SCALE GENOMIC DNA]</scope>
    <source>
        <strain evidence="1 2">JMUB3935</strain>
    </source>
</reference>
<gene>
    <name evidence="1" type="ORF">JMUB3935_0872</name>
</gene>
<dbReference type="EMBL" id="AP019840">
    <property type="protein sequence ID" value="BBM51894.1"/>
    <property type="molecule type" value="Genomic_DNA"/>
</dbReference>
<organism evidence="1 2">
    <name type="scientific">Leptotrichia trevisanii</name>
    <dbReference type="NCBI Taxonomy" id="109328"/>
    <lineage>
        <taxon>Bacteria</taxon>
        <taxon>Fusobacteriati</taxon>
        <taxon>Fusobacteriota</taxon>
        <taxon>Fusobacteriia</taxon>
        <taxon>Fusobacteriales</taxon>
        <taxon>Leptotrichiaceae</taxon>
        <taxon>Leptotrichia</taxon>
    </lineage>
</organism>
<evidence type="ECO:0000313" key="1">
    <source>
        <dbReference type="EMBL" id="BBM51894.1"/>
    </source>
</evidence>
<sequence length="266" mass="32615">MNKVTENLVKEKYKYVKLFEINTKNNQLKDDEQCDIILEKLSEVEYEAKRYCIYRIKEQYHLYRTEYLKEKIFKNFIFDELEILVNENFELVGILNVEEILIKIELIQEEIKKIENADLKLTFAMLNNFRKLVKNNEIFTIFIKKRRFYNLFYNDLSNKKLDIKEIVSYSIPMLLDHRKNDGINTIKGRINYLKLKKEKLKKEIRNKYKIEWENLNLEYERFILFDNKGITLKVDDVIKLINKQETDEIKKIIYFKRELLERYDND</sequence>
<accession>A0A510KJR9</accession>
<dbReference type="AlphaFoldDB" id="A0A510KJR9"/>
<evidence type="ECO:0000313" key="2">
    <source>
        <dbReference type="Proteomes" id="UP000321378"/>
    </source>
</evidence>
<proteinExistence type="predicted"/>
<name>A0A510KJR9_9FUSO</name>
<dbReference type="RefSeq" id="WP_146996300.1">
    <property type="nucleotide sequence ID" value="NZ_AP019840.1"/>
</dbReference>
<dbReference type="Proteomes" id="UP000321378">
    <property type="component" value="Chromosome"/>
</dbReference>
<protein>
    <submittedName>
        <fullName evidence="1">Uncharacterized protein</fullName>
    </submittedName>
</protein>